<evidence type="ECO:0000256" key="11">
    <source>
        <dbReference type="ARBA" id="ARBA00022801"/>
    </source>
</evidence>
<dbReference type="GO" id="GO:0004190">
    <property type="term" value="F:aspartic-type endopeptidase activity"/>
    <property type="evidence" value="ECO:0007669"/>
    <property type="project" value="UniProtKB-KW"/>
</dbReference>
<dbReference type="InterPro" id="IPR001584">
    <property type="entry name" value="Integrase_cat-core"/>
</dbReference>
<keyword evidence="7" id="KW-0479">Metal-binding</keyword>
<keyword evidence="19" id="KW-0233">DNA recombination</keyword>
<dbReference type="GO" id="GO:0003964">
    <property type="term" value="F:RNA-directed DNA polymerase activity"/>
    <property type="evidence" value="ECO:0007669"/>
    <property type="project" value="UniProtKB-KW"/>
</dbReference>
<keyword evidence="25" id="KW-1185">Reference proteome</keyword>
<keyword evidence="11" id="KW-0378">Hydrolase</keyword>
<evidence type="ECO:0000256" key="16">
    <source>
        <dbReference type="ARBA" id="ARBA00022918"/>
    </source>
</evidence>
<evidence type="ECO:0000256" key="19">
    <source>
        <dbReference type="ARBA" id="ARBA00023172"/>
    </source>
</evidence>
<dbReference type="InterPro" id="IPR039537">
    <property type="entry name" value="Retrotran_Ty1/copia-like"/>
</dbReference>
<keyword evidence="13" id="KW-0460">Magnesium</keyword>
<name>A0A4S4K527_9APHY</name>
<dbReference type="GO" id="GO:0006310">
    <property type="term" value="P:DNA recombination"/>
    <property type="evidence" value="ECO:0007669"/>
    <property type="project" value="UniProtKB-KW"/>
</dbReference>
<keyword evidence="17" id="KW-0239">DNA-directed DNA polymerase</keyword>
<evidence type="ECO:0000256" key="2">
    <source>
        <dbReference type="ARBA" id="ARBA00022578"/>
    </source>
</evidence>
<dbReference type="EMBL" id="SGPJ01000903">
    <property type="protein sequence ID" value="THG92841.1"/>
    <property type="molecule type" value="Genomic_DNA"/>
</dbReference>
<dbReference type="PANTHER" id="PTHR42648">
    <property type="entry name" value="TRANSPOSASE, PUTATIVE-RELATED"/>
    <property type="match status" value="1"/>
</dbReference>
<dbReference type="SUPFAM" id="SSF53098">
    <property type="entry name" value="Ribonuclease H-like"/>
    <property type="match status" value="1"/>
</dbReference>
<dbReference type="GO" id="GO:0003887">
    <property type="term" value="F:DNA-directed DNA polymerase activity"/>
    <property type="evidence" value="ECO:0007669"/>
    <property type="project" value="UniProtKB-KW"/>
</dbReference>
<dbReference type="GO" id="GO:0046872">
    <property type="term" value="F:metal ion binding"/>
    <property type="evidence" value="ECO:0007669"/>
    <property type="project" value="UniProtKB-KW"/>
</dbReference>
<feature type="domain" description="Integrase catalytic" evidence="23">
    <location>
        <begin position="208"/>
        <end position="326"/>
    </location>
</feature>
<keyword evidence="8" id="KW-0547">Nucleotide-binding</keyword>
<evidence type="ECO:0000256" key="13">
    <source>
        <dbReference type="ARBA" id="ARBA00022842"/>
    </source>
</evidence>
<evidence type="ECO:0000256" key="20">
    <source>
        <dbReference type="ARBA" id="ARBA00023268"/>
    </source>
</evidence>
<evidence type="ECO:0000256" key="1">
    <source>
        <dbReference type="ARBA" id="ARBA00002180"/>
    </source>
</evidence>
<evidence type="ECO:0000313" key="25">
    <source>
        <dbReference type="Proteomes" id="UP000309038"/>
    </source>
</evidence>
<reference evidence="24 25" key="1">
    <citation type="submission" date="2019-02" db="EMBL/GenBank/DDBJ databases">
        <title>Genome sequencing of the rare red list fungi Phlebia centrifuga.</title>
        <authorList>
            <person name="Buettner E."/>
            <person name="Kellner H."/>
        </authorList>
    </citation>
    <scope>NUCLEOTIDE SEQUENCE [LARGE SCALE GENOMIC DNA]</scope>
    <source>
        <strain evidence="24 25">DSM 108282</strain>
    </source>
</reference>
<evidence type="ECO:0000256" key="21">
    <source>
        <dbReference type="ARBA" id="ARBA00048173"/>
    </source>
</evidence>
<evidence type="ECO:0000259" key="23">
    <source>
        <dbReference type="PROSITE" id="PS50994"/>
    </source>
</evidence>
<evidence type="ECO:0000256" key="8">
    <source>
        <dbReference type="ARBA" id="ARBA00022741"/>
    </source>
</evidence>
<keyword evidence="9" id="KW-0064">Aspartyl protease</keyword>
<evidence type="ECO:0000256" key="17">
    <source>
        <dbReference type="ARBA" id="ARBA00022932"/>
    </source>
</evidence>
<dbReference type="PANTHER" id="PTHR42648:SF11">
    <property type="entry name" value="TRANSPOSON TY4-P GAG-POL POLYPROTEIN"/>
    <property type="match status" value="1"/>
</dbReference>
<keyword evidence="18" id="KW-0917">Virion maturation</keyword>
<keyword evidence="12" id="KW-0067">ATP-binding</keyword>
<dbReference type="SUPFAM" id="SSF56672">
    <property type="entry name" value="DNA/RNA polymerases"/>
    <property type="match status" value="1"/>
</dbReference>
<organism evidence="24 25">
    <name type="scientific">Hermanssonia centrifuga</name>
    <dbReference type="NCBI Taxonomy" id="98765"/>
    <lineage>
        <taxon>Eukaryota</taxon>
        <taxon>Fungi</taxon>
        <taxon>Dikarya</taxon>
        <taxon>Basidiomycota</taxon>
        <taxon>Agaricomycotina</taxon>
        <taxon>Agaricomycetes</taxon>
        <taxon>Polyporales</taxon>
        <taxon>Meruliaceae</taxon>
        <taxon>Hermanssonia</taxon>
    </lineage>
</organism>
<dbReference type="InterPro" id="IPR013103">
    <property type="entry name" value="RVT_2"/>
</dbReference>
<dbReference type="InterPro" id="IPR036397">
    <property type="entry name" value="RNaseH_sf"/>
</dbReference>
<evidence type="ECO:0000256" key="15">
    <source>
        <dbReference type="ARBA" id="ARBA00022908"/>
    </source>
</evidence>
<dbReference type="Proteomes" id="UP000309038">
    <property type="component" value="Unassembled WGS sequence"/>
</dbReference>
<evidence type="ECO:0000256" key="18">
    <source>
        <dbReference type="ARBA" id="ARBA00023113"/>
    </source>
</evidence>
<keyword evidence="15" id="KW-0229">DNA integration</keyword>
<comment type="function">
    <text evidence="1">The aspartyl protease (PR) mediates the proteolytic cleavages of the Gag and Gag-Pol polyproteins after assembly of the VLP.</text>
</comment>
<keyword evidence="16" id="KW-0695">RNA-directed DNA polymerase</keyword>
<sequence>MFDGAFLAKDSALGRELETELYDSGATRHMSPYQHRFIDFEAIAPKPIGAADNRTFKAVGKGSMYIDVPNRETTRCALLKDVLYAPDMGVTLISMSHIAATGCKVNFDCYGCKILDESGTLIGEIPVADGLYRVQHTKSFDYAGRVKDVFTIDELHRLMGHISHDAARDLVRKGLVLGVMIEDSPSSGVCAACEAAKTTRKPIQRYREGERTAAVGDEVHSDVWGPAPVKTLGGRRYYVSFTDHSRWTVTYLMRTKDEDFRHYQSFVALMKAHHGAAVKLRHSDQGGEYLSNEFNTYLAEQGMKRRLTVHDTPEYNGVAERLNCTLITKPSDHVRRLLEGEGTAGGRGSAGALPKGLRVMHPVEEMETAGLAEVENAVHSEELAMAAVMGDAEGLQPSLEEVRKRPDWPKWLAAINAELESLKTNDTWTVVERPPGVNVVGSKWVLRIKKDASGAIDKYKAHLVAQEYTQIHGINYFETFAPVAKIASLRLLLAITARNGWAVESFDFNSAYLNSSLDEDEVIYLEQPPQFPIKDPKAYVLHLKKVLYSLKQGGRKWYKHLCIALADLGFKRTEADFGVFYARNGPDLTVLTIHVDDCTITGSSKTLISTYKCKLGEKYPLTDLGPVSWLLGIKIL</sequence>
<accession>A0A4S4K527</accession>
<evidence type="ECO:0000256" key="14">
    <source>
        <dbReference type="ARBA" id="ARBA00022884"/>
    </source>
</evidence>
<dbReference type="GO" id="GO:0005524">
    <property type="term" value="F:ATP binding"/>
    <property type="evidence" value="ECO:0007669"/>
    <property type="project" value="UniProtKB-KW"/>
</dbReference>
<keyword evidence="3" id="KW-1188">Viral release from host cell</keyword>
<dbReference type="GO" id="GO:0006508">
    <property type="term" value="P:proteolysis"/>
    <property type="evidence" value="ECO:0007669"/>
    <property type="project" value="UniProtKB-KW"/>
</dbReference>
<dbReference type="InterPro" id="IPR054722">
    <property type="entry name" value="PolX-like_BBD"/>
</dbReference>
<evidence type="ECO:0000256" key="7">
    <source>
        <dbReference type="ARBA" id="ARBA00022723"/>
    </source>
</evidence>
<dbReference type="GO" id="GO:0003723">
    <property type="term" value="F:RNA binding"/>
    <property type="evidence" value="ECO:0007669"/>
    <property type="project" value="UniProtKB-KW"/>
</dbReference>
<evidence type="ECO:0000256" key="22">
    <source>
        <dbReference type="ARBA" id="ARBA00049244"/>
    </source>
</evidence>
<dbReference type="InterPro" id="IPR043502">
    <property type="entry name" value="DNA/RNA_pol_sf"/>
</dbReference>
<dbReference type="GO" id="GO:0005634">
    <property type="term" value="C:nucleus"/>
    <property type="evidence" value="ECO:0007669"/>
    <property type="project" value="UniProtKB-ARBA"/>
</dbReference>
<dbReference type="Pfam" id="PF07727">
    <property type="entry name" value="RVT_2"/>
    <property type="match status" value="1"/>
</dbReference>
<evidence type="ECO:0000313" key="24">
    <source>
        <dbReference type="EMBL" id="THG92841.1"/>
    </source>
</evidence>
<dbReference type="GO" id="GO:0015074">
    <property type="term" value="P:DNA integration"/>
    <property type="evidence" value="ECO:0007669"/>
    <property type="project" value="UniProtKB-KW"/>
</dbReference>
<proteinExistence type="predicted"/>
<keyword evidence="20" id="KW-0511">Multifunctional enzyme</keyword>
<dbReference type="Gene3D" id="3.30.420.10">
    <property type="entry name" value="Ribonuclease H-like superfamily/Ribonuclease H"/>
    <property type="match status" value="1"/>
</dbReference>
<keyword evidence="4" id="KW-0645">Protease</keyword>
<evidence type="ECO:0000256" key="10">
    <source>
        <dbReference type="ARBA" id="ARBA00022759"/>
    </source>
</evidence>
<evidence type="ECO:0000256" key="6">
    <source>
        <dbReference type="ARBA" id="ARBA00022722"/>
    </source>
</evidence>
<evidence type="ECO:0000256" key="4">
    <source>
        <dbReference type="ARBA" id="ARBA00022670"/>
    </source>
</evidence>
<evidence type="ECO:0000256" key="3">
    <source>
        <dbReference type="ARBA" id="ARBA00022612"/>
    </source>
</evidence>
<comment type="catalytic activity">
    <reaction evidence="22">
        <text>DNA(n) + a 2'-deoxyribonucleoside 5'-triphosphate = DNA(n+1) + diphosphate</text>
        <dbReference type="Rhea" id="RHEA:22508"/>
        <dbReference type="Rhea" id="RHEA-COMP:17339"/>
        <dbReference type="Rhea" id="RHEA-COMP:17340"/>
        <dbReference type="ChEBI" id="CHEBI:33019"/>
        <dbReference type="ChEBI" id="CHEBI:61560"/>
        <dbReference type="ChEBI" id="CHEBI:173112"/>
        <dbReference type="EC" id="2.7.7.7"/>
    </reaction>
</comment>
<dbReference type="Pfam" id="PF22936">
    <property type="entry name" value="Pol_BBD"/>
    <property type="match status" value="1"/>
</dbReference>
<dbReference type="PROSITE" id="PS50994">
    <property type="entry name" value="INTEGRASE"/>
    <property type="match status" value="1"/>
</dbReference>
<evidence type="ECO:0000256" key="12">
    <source>
        <dbReference type="ARBA" id="ARBA00022840"/>
    </source>
</evidence>
<protein>
    <recommendedName>
        <fullName evidence="23">Integrase catalytic domain-containing protein</fullName>
    </recommendedName>
</protein>
<dbReference type="GO" id="GO:0004519">
    <property type="term" value="F:endonuclease activity"/>
    <property type="evidence" value="ECO:0007669"/>
    <property type="project" value="UniProtKB-KW"/>
</dbReference>
<gene>
    <name evidence="24" type="ORF">EW026_g8206</name>
</gene>
<evidence type="ECO:0000256" key="5">
    <source>
        <dbReference type="ARBA" id="ARBA00022695"/>
    </source>
</evidence>
<dbReference type="AlphaFoldDB" id="A0A4S4K527"/>
<keyword evidence="17" id="KW-0808">Transferase</keyword>
<keyword evidence="6" id="KW-0540">Nuclease</keyword>
<keyword evidence="2" id="KW-0815">Transposition</keyword>
<dbReference type="GO" id="GO:0032196">
    <property type="term" value="P:transposition"/>
    <property type="evidence" value="ECO:0007669"/>
    <property type="project" value="UniProtKB-KW"/>
</dbReference>
<dbReference type="InterPro" id="IPR012337">
    <property type="entry name" value="RNaseH-like_sf"/>
</dbReference>
<keyword evidence="10" id="KW-0255">Endonuclease</keyword>
<evidence type="ECO:0000256" key="9">
    <source>
        <dbReference type="ARBA" id="ARBA00022750"/>
    </source>
</evidence>
<comment type="caution">
    <text evidence="24">The sequence shown here is derived from an EMBL/GenBank/DDBJ whole genome shotgun (WGS) entry which is preliminary data.</text>
</comment>
<keyword evidence="5" id="KW-0548">Nucleotidyltransferase</keyword>
<comment type="catalytic activity">
    <reaction evidence="21">
        <text>DNA(n) + a 2'-deoxyribonucleoside 5'-triphosphate = DNA(n+1) + diphosphate</text>
        <dbReference type="Rhea" id="RHEA:22508"/>
        <dbReference type="Rhea" id="RHEA-COMP:17339"/>
        <dbReference type="Rhea" id="RHEA-COMP:17340"/>
        <dbReference type="ChEBI" id="CHEBI:33019"/>
        <dbReference type="ChEBI" id="CHEBI:61560"/>
        <dbReference type="ChEBI" id="CHEBI:173112"/>
        <dbReference type="EC" id="2.7.7.49"/>
    </reaction>
</comment>
<keyword evidence="14" id="KW-0694">RNA-binding</keyword>